<dbReference type="InterPro" id="IPR016134">
    <property type="entry name" value="Dockerin_dom"/>
</dbReference>
<proteinExistence type="predicted"/>
<dbReference type="SUPFAM" id="SSF63446">
    <property type="entry name" value="Type I dockerin domain"/>
    <property type="match status" value="1"/>
</dbReference>
<dbReference type="NCBIfam" id="TIGR04183">
    <property type="entry name" value="Por_Secre_tail"/>
    <property type="match status" value="1"/>
</dbReference>
<dbReference type="InterPro" id="IPR022409">
    <property type="entry name" value="PKD/Chitinase_dom"/>
</dbReference>
<protein>
    <recommendedName>
        <fullName evidence="4">PKD domain-containing protein</fullName>
    </recommendedName>
</protein>
<evidence type="ECO:0000313" key="3">
    <source>
        <dbReference type="EMBL" id="SVA86356.1"/>
    </source>
</evidence>
<evidence type="ECO:0000259" key="2">
    <source>
        <dbReference type="PROSITE" id="PS51766"/>
    </source>
</evidence>
<dbReference type="PROSITE" id="PS50093">
    <property type="entry name" value="PKD"/>
    <property type="match status" value="1"/>
</dbReference>
<organism evidence="3">
    <name type="scientific">marine metagenome</name>
    <dbReference type="NCBI Taxonomy" id="408172"/>
    <lineage>
        <taxon>unclassified sequences</taxon>
        <taxon>metagenomes</taxon>
        <taxon>ecological metagenomes</taxon>
    </lineage>
</organism>
<dbReference type="InterPro" id="IPR002102">
    <property type="entry name" value="Cohesin_dom"/>
</dbReference>
<name>A0A381ZAQ7_9ZZZZ</name>
<evidence type="ECO:0000259" key="1">
    <source>
        <dbReference type="PROSITE" id="PS50093"/>
    </source>
</evidence>
<dbReference type="Pfam" id="PF13860">
    <property type="entry name" value="FlgD_ig"/>
    <property type="match status" value="1"/>
</dbReference>
<dbReference type="Pfam" id="PF00963">
    <property type="entry name" value="Cohesin"/>
    <property type="match status" value="1"/>
</dbReference>
<dbReference type="SMART" id="SM00089">
    <property type="entry name" value="PKD"/>
    <property type="match status" value="1"/>
</dbReference>
<feature type="domain" description="Dockerin" evidence="2">
    <location>
        <begin position="187"/>
        <end position="255"/>
    </location>
</feature>
<dbReference type="InterPro" id="IPR008965">
    <property type="entry name" value="CBM2/CBM3_carb-bd_dom_sf"/>
</dbReference>
<dbReference type="Gene3D" id="2.60.40.4070">
    <property type="match status" value="1"/>
</dbReference>
<dbReference type="GO" id="GO:0030246">
    <property type="term" value="F:carbohydrate binding"/>
    <property type="evidence" value="ECO:0007669"/>
    <property type="project" value="InterPro"/>
</dbReference>
<evidence type="ECO:0008006" key="4">
    <source>
        <dbReference type="Google" id="ProtNLM"/>
    </source>
</evidence>
<accession>A0A381ZAQ7</accession>
<dbReference type="InterPro" id="IPR035986">
    <property type="entry name" value="PKD_dom_sf"/>
</dbReference>
<dbReference type="CDD" id="cd00146">
    <property type="entry name" value="PKD"/>
    <property type="match status" value="1"/>
</dbReference>
<dbReference type="AlphaFoldDB" id="A0A381ZAQ7"/>
<feature type="domain" description="PKD" evidence="1">
    <location>
        <begin position="105"/>
        <end position="174"/>
    </location>
</feature>
<dbReference type="SUPFAM" id="SSF49384">
    <property type="entry name" value="Carbohydrate-binding domain"/>
    <property type="match status" value="1"/>
</dbReference>
<dbReference type="Gene3D" id="2.60.40.10">
    <property type="entry name" value="Immunoglobulins"/>
    <property type="match status" value="1"/>
</dbReference>
<dbReference type="EMBL" id="UINC01020603">
    <property type="protein sequence ID" value="SVA86356.1"/>
    <property type="molecule type" value="Genomic_DNA"/>
</dbReference>
<dbReference type="InterPro" id="IPR025965">
    <property type="entry name" value="FlgD/Vpr_Ig-like"/>
</dbReference>
<dbReference type="InterPro" id="IPR036439">
    <property type="entry name" value="Dockerin_dom_sf"/>
</dbReference>
<sequence length="490" mass="52949">MSSIDLSFSGFQDKLTLVDIIADGSSLMGTNDWTIQYNDTEDLLITAAAGAQDIIQGGKLFSLEMAVHDTLVSQYIPVEIVHYLGNDNLIEYTATSGGVHVLWLPEAGFSADVTSGDYPLTVTFIDTSVSGTYPIVDRQWDFGNDSTGGGDTVSMIYNYPGIYDVGLTVVDEFGLSDTLVKYSYIQVDTVFGDIDFNAIVETEDAYTVLSHVVGLTELDSLEFVIADVSTNSSLSPLDATLILQYLNGDIAVLPFVPGPGFEATGQVQMEDQDADPDMMLDIPVNLTNGSNIYGFTGTIHYDPAVVELDTILFSNALQNYLVSVNPLSPGVIILSAAGIASVGESDVIAILSVYVTETFSEATSITITDLSWNEGEAVELAAEMIINFGLSVDGLQLPDVYALHQNYPNPFNPLTTLRYDLPENAMVNITIYDMMGRVVKTMVNSEQEAGFKSVQWDGTNHAGATVSAGLYLYTIQAGSFHKTKKMILLK</sequence>
<dbReference type="InterPro" id="IPR026444">
    <property type="entry name" value="Secre_tail"/>
</dbReference>
<dbReference type="Gene3D" id="1.10.1330.10">
    <property type="entry name" value="Dockerin domain"/>
    <property type="match status" value="1"/>
</dbReference>
<gene>
    <name evidence="3" type="ORF">METZ01_LOCUS139210</name>
</gene>
<dbReference type="PROSITE" id="PS51766">
    <property type="entry name" value="DOCKERIN"/>
    <property type="match status" value="1"/>
</dbReference>
<dbReference type="InterPro" id="IPR000601">
    <property type="entry name" value="PKD_dom"/>
</dbReference>
<reference evidence="3" key="1">
    <citation type="submission" date="2018-05" db="EMBL/GenBank/DDBJ databases">
        <authorList>
            <person name="Lanie J.A."/>
            <person name="Ng W.-L."/>
            <person name="Kazmierczak K.M."/>
            <person name="Andrzejewski T.M."/>
            <person name="Davidsen T.M."/>
            <person name="Wayne K.J."/>
            <person name="Tettelin H."/>
            <person name="Glass J.I."/>
            <person name="Rusch D."/>
            <person name="Podicherti R."/>
            <person name="Tsui H.-C.T."/>
            <person name="Winkler M.E."/>
        </authorList>
    </citation>
    <scope>NUCLEOTIDE SEQUENCE</scope>
</reference>
<dbReference type="Pfam" id="PF18911">
    <property type="entry name" value="PKD_4"/>
    <property type="match status" value="1"/>
</dbReference>
<dbReference type="SUPFAM" id="SSF49299">
    <property type="entry name" value="PKD domain"/>
    <property type="match status" value="1"/>
</dbReference>
<dbReference type="InterPro" id="IPR013783">
    <property type="entry name" value="Ig-like_fold"/>
</dbReference>
<dbReference type="GO" id="GO:0000272">
    <property type="term" value="P:polysaccharide catabolic process"/>
    <property type="evidence" value="ECO:0007669"/>
    <property type="project" value="InterPro"/>
</dbReference>
<dbReference type="Gene3D" id="2.60.40.680">
    <property type="match status" value="1"/>
</dbReference>